<accession>W1PJE4</accession>
<dbReference type="Proteomes" id="UP000017836">
    <property type="component" value="Unassembled WGS sequence"/>
</dbReference>
<sequence>MLQYAFCLHKIGITCVKIASDLAILQEIAPIWLSVITVAFLACFHKYTHTCLIVLPRTPQFELC</sequence>
<proteinExistence type="predicted"/>
<name>W1PJE4_AMBTC</name>
<dbReference type="EMBL" id="KI393609">
    <property type="protein sequence ID" value="ERN07776.1"/>
    <property type="molecule type" value="Genomic_DNA"/>
</dbReference>
<organism evidence="1 2">
    <name type="scientific">Amborella trichopoda</name>
    <dbReference type="NCBI Taxonomy" id="13333"/>
    <lineage>
        <taxon>Eukaryota</taxon>
        <taxon>Viridiplantae</taxon>
        <taxon>Streptophyta</taxon>
        <taxon>Embryophyta</taxon>
        <taxon>Tracheophyta</taxon>
        <taxon>Spermatophyta</taxon>
        <taxon>Magnoliopsida</taxon>
        <taxon>Amborellales</taxon>
        <taxon>Amborellaceae</taxon>
        <taxon>Amborella</taxon>
    </lineage>
</organism>
<dbReference type="AlphaFoldDB" id="W1PJE4"/>
<evidence type="ECO:0000313" key="2">
    <source>
        <dbReference type="Proteomes" id="UP000017836"/>
    </source>
</evidence>
<reference evidence="2" key="1">
    <citation type="journal article" date="2013" name="Science">
        <title>The Amborella genome and the evolution of flowering plants.</title>
        <authorList>
            <consortium name="Amborella Genome Project"/>
        </authorList>
    </citation>
    <scope>NUCLEOTIDE SEQUENCE [LARGE SCALE GENOMIC DNA]</scope>
</reference>
<evidence type="ECO:0000313" key="1">
    <source>
        <dbReference type="EMBL" id="ERN07776.1"/>
    </source>
</evidence>
<dbReference type="Gramene" id="ERN07776">
    <property type="protein sequence ID" value="ERN07776"/>
    <property type="gene ID" value="AMTR_s00012p00124570"/>
</dbReference>
<keyword evidence="2" id="KW-1185">Reference proteome</keyword>
<gene>
    <name evidence="1" type="ORF">AMTR_s00012p00124570</name>
</gene>
<protein>
    <submittedName>
        <fullName evidence="1">Uncharacterized protein</fullName>
    </submittedName>
</protein>
<dbReference type="HOGENOM" id="CLU_2870566_0_0_1"/>